<accession>A0A258CW70</accession>
<proteinExistence type="predicted"/>
<sequence>AAYLGHWVKILKDRPGALLEASGHAQRAVDHLLAYSQPAQASQPLAA</sequence>
<reference evidence="1 2" key="1">
    <citation type="submission" date="2017-03" db="EMBL/GenBank/DDBJ databases">
        <title>Lifting the veil on microbial sulfur biogeochemistry in mining wastewaters.</title>
        <authorList>
            <person name="Kantor R.S."/>
            <person name="Colenbrander Nelson T."/>
            <person name="Marshall S."/>
            <person name="Bennett D."/>
            <person name="Apte S."/>
            <person name="Camacho D."/>
            <person name="Thomas B.C."/>
            <person name="Warren L.A."/>
            <person name="Banfield J.F."/>
        </authorList>
    </citation>
    <scope>NUCLEOTIDE SEQUENCE [LARGE SCALE GENOMIC DNA]</scope>
    <source>
        <strain evidence="1">32-67-7</strain>
    </source>
</reference>
<protein>
    <submittedName>
        <fullName evidence="1">Antirestriction protein</fullName>
    </submittedName>
</protein>
<comment type="caution">
    <text evidence="1">The sequence shown here is derived from an EMBL/GenBank/DDBJ whole genome shotgun (WGS) entry which is preliminary data.</text>
</comment>
<evidence type="ECO:0000313" key="2">
    <source>
        <dbReference type="Proteomes" id="UP000215616"/>
    </source>
</evidence>
<organism evidence="1 2">
    <name type="scientific">Caulobacter vibrioides</name>
    <name type="common">Caulobacter crescentus</name>
    <dbReference type="NCBI Taxonomy" id="155892"/>
    <lineage>
        <taxon>Bacteria</taxon>
        <taxon>Pseudomonadati</taxon>
        <taxon>Pseudomonadota</taxon>
        <taxon>Alphaproteobacteria</taxon>
        <taxon>Caulobacterales</taxon>
        <taxon>Caulobacteraceae</taxon>
        <taxon>Caulobacter</taxon>
    </lineage>
</organism>
<dbReference type="AlphaFoldDB" id="A0A258CW70"/>
<feature type="non-terminal residue" evidence="1">
    <location>
        <position position="1"/>
    </location>
</feature>
<evidence type="ECO:0000313" key="1">
    <source>
        <dbReference type="EMBL" id="OYW99341.1"/>
    </source>
</evidence>
<gene>
    <name evidence="1" type="ORF">B7Z12_18240</name>
</gene>
<name>A0A258CW70_CAUVI</name>
<dbReference type="Proteomes" id="UP000215616">
    <property type="component" value="Unassembled WGS sequence"/>
</dbReference>
<dbReference type="EMBL" id="NCDQ01000407">
    <property type="protein sequence ID" value="OYW99341.1"/>
    <property type="molecule type" value="Genomic_DNA"/>
</dbReference>